<organism evidence="1 2">
    <name type="scientific">Henosepilachna vigintioctopunctata</name>
    <dbReference type="NCBI Taxonomy" id="420089"/>
    <lineage>
        <taxon>Eukaryota</taxon>
        <taxon>Metazoa</taxon>
        <taxon>Ecdysozoa</taxon>
        <taxon>Arthropoda</taxon>
        <taxon>Hexapoda</taxon>
        <taxon>Insecta</taxon>
        <taxon>Pterygota</taxon>
        <taxon>Neoptera</taxon>
        <taxon>Endopterygota</taxon>
        <taxon>Coleoptera</taxon>
        <taxon>Polyphaga</taxon>
        <taxon>Cucujiformia</taxon>
        <taxon>Coccinelloidea</taxon>
        <taxon>Coccinellidae</taxon>
        <taxon>Epilachninae</taxon>
        <taxon>Epilachnini</taxon>
        <taxon>Henosepilachna</taxon>
    </lineage>
</organism>
<dbReference type="Proteomes" id="UP001431783">
    <property type="component" value="Unassembled WGS sequence"/>
</dbReference>
<keyword evidence="2" id="KW-1185">Reference proteome</keyword>
<evidence type="ECO:0000313" key="1">
    <source>
        <dbReference type="EMBL" id="KAK9875319.1"/>
    </source>
</evidence>
<proteinExistence type="predicted"/>
<dbReference type="AlphaFoldDB" id="A0AAW1U3V5"/>
<evidence type="ECO:0000313" key="2">
    <source>
        <dbReference type="Proteomes" id="UP001431783"/>
    </source>
</evidence>
<dbReference type="EMBL" id="JARQZJ010000033">
    <property type="protein sequence ID" value="KAK9875319.1"/>
    <property type="molecule type" value="Genomic_DNA"/>
</dbReference>
<reference evidence="1 2" key="1">
    <citation type="submission" date="2023-03" db="EMBL/GenBank/DDBJ databases">
        <title>Genome insight into feeding habits of ladybird beetles.</title>
        <authorList>
            <person name="Li H.-S."/>
            <person name="Huang Y.-H."/>
            <person name="Pang H."/>
        </authorList>
    </citation>
    <scope>NUCLEOTIDE SEQUENCE [LARGE SCALE GENOMIC DNA]</scope>
    <source>
        <strain evidence="1">SYSU_2023b</strain>
        <tissue evidence="1">Whole body</tissue>
    </source>
</reference>
<name>A0AAW1U3V5_9CUCU</name>
<comment type="caution">
    <text evidence="1">The sequence shown here is derived from an EMBL/GenBank/DDBJ whole genome shotgun (WGS) entry which is preliminary data.</text>
</comment>
<sequence>MKNEIIKSSNVITKKLDLSLYHTSIGGRCTRRDLIATKDRPVLGSQKLSSVSSDRGIQQTDFYRLNFRRQKVDFVALDHARAIRRNAKYSFFATLNCNCDEDLIAGAEVFLAI</sequence>
<gene>
    <name evidence="1" type="ORF">WA026_007714</name>
</gene>
<accession>A0AAW1U3V5</accession>
<protein>
    <submittedName>
        <fullName evidence="1">Uncharacterized protein</fullName>
    </submittedName>
</protein>